<dbReference type="InterPro" id="IPR025436">
    <property type="entry name" value="DUF4179"/>
</dbReference>
<feature type="transmembrane region" description="Helical" evidence="3">
    <location>
        <begin position="101"/>
        <end position="123"/>
    </location>
</feature>
<dbReference type="Gene3D" id="1.10.10.1320">
    <property type="entry name" value="Anti-sigma factor, zinc-finger domain"/>
    <property type="match status" value="1"/>
</dbReference>
<evidence type="ECO:0000256" key="1">
    <source>
        <dbReference type="ARBA" id="ARBA00024353"/>
    </source>
</evidence>
<evidence type="ECO:0000259" key="4">
    <source>
        <dbReference type="Pfam" id="PF13490"/>
    </source>
</evidence>
<evidence type="ECO:0000256" key="3">
    <source>
        <dbReference type="SAM" id="Phobius"/>
    </source>
</evidence>
<accession>A0ABY9T064</accession>
<evidence type="ECO:0000256" key="2">
    <source>
        <dbReference type="ARBA" id="ARBA00024438"/>
    </source>
</evidence>
<evidence type="ECO:0000313" key="6">
    <source>
        <dbReference type="EMBL" id="WNC13353.1"/>
    </source>
</evidence>
<evidence type="ECO:0000313" key="7">
    <source>
        <dbReference type="Proteomes" id="UP001256827"/>
    </source>
</evidence>
<sequence length="578" mass="65640">MSCLTQRDLIAYMEDKLSPRDKRELESHLDHCVHCQRQLEHFVDGLDQADEALPGDLLPKHLDQKIIRSLSAHPVRVLSPTALSYEQPLWKKRSIAIMKRTTIAAAAIALAISGGMLISPNFAQYVNAAISSSSLQKDLPANAVSKSKFADVGDRGIQEAAQNGFAVPIRASVTDQGITFEVQEVVADPLRISMMVTVKDKNGRFMDLGWNDLYERADREPAITLKDKLGNILKSSRNAEDRNPNEYWDSYTYPNDGFLILNRELRSYFDDPKQIPDVLVVDFNINKISDRKGNWKLSVPVDMKKAKAATHIQEINKTYTTRQGLTLDVKQMTFAPSGIELVIDRNAKKDERSGYSYQLVDEQGEVLGSWDSADAWKIPRNQSHVNGWINWSKSVPTQNGVRDFQYFYPIDDDKGISFELESVYYEEPAAFRVKLDLDRMEKETVTAEEKGDRFTFKKYVRKPEDIVDFEEGRGDLLQVNPDGTTSKIEAYHLAYDGLLGESTAPMYPFDAWSITDENGKEREVQFLIDKTEYKNGRTIVQGGMLVFKPLPKQLTISYDKKMTENRNVNWEIPIVAGK</sequence>
<gene>
    <name evidence="6" type="ORF">RGB73_22020</name>
</gene>
<feature type="domain" description="Putative zinc-finger" evidence="4">
    <location>
        <begin position="6"/>
        <end position="36"/>
    </location>
</feature>
<protein>
    <recommendedName>
        <fullName evidence="2">Anti-sigma-W factor RsiW</fullName>
    </recommendedName>
</protein>
<keyword evidence="7" id="KW-1185">Reference proteome</keyword>
<dbReference type="Gene3D" id="2.60.40.1630">
    <property type="entry name" value="bacillus anthracis domain"/>
    <property type="match status" value="1"/>
</dbReference>
<dbReference type="RefSeq" id="WP_310764853.1">
    <property type="nucleotide sequence ID" value="NZ_CP134050.1"/>
</dbReference>
<dbReference type="InterPro" id="IPR027383">
    <property type="entry name" value="Znf_put"/>
</dbReference>
<comment type="similarity">
    <text evidence="1">Belongs to the zinc-associated anti-sigma factor (ZAS) superfamily. Anti-sigma-W factor family.</text>
</comment>
<dbReference type="Pfam" id="PF13490">
    <property type="entry name" value="zf-HC2"/>
    <property type="match status" value="1"/>
</dbReference>
<dbReference type="InterPro" id="IPR041916">
    <property type="entry name" value="Anti_sigma_zinc_sf"/>
</dbReference>
<reference evidence="6 7" key="1">
    <citation type="submission" date="2023-09" db="EMBL/GenBank/DDBJ databases">
        <title>Complete Genome and Methylome dissection of Bacillus brevis NEB573 original source of BbsI restriction endonuclease.</title>
        <authorList>
            <person name="Fomenkov A."/>
            <person name="Roberts R.D."/>
        </authorList>
    </citation>
    <scope>NUCLEOTIDE SEQUENCE [LARGE SCALE GENOMIC DNA]</scope>
    <source>
        <strain evidence="6 7">NEB573</strain>
    </source>
</reference>
<keyword evidence="3" id="KW-0812">Transmembrane</keyword>
<feature type="domain" description="DUF4179" evidence="5">
    <location>
        <begin position="97"/>
        <end position="200"/>
    </location>
</feature>
<proteinExistence type="inferred from homology"/>
<organism evidence="6 7">
    <name type="scientific">Brevibacillus brevis</name>
    <name type="common">Bacillus brevis</name>
    <dbReference type="NCBI Taxonomy" id="1393"/>
    <lineage>
        <taxon>Bacteria</taxon>
        <taxon>Bacillati</taxon>
        <taxon>Bacillota</taxon>
        <taxon>Bacilli</taxon>
        <taxon>Bacillales</taxon>
        <taxon>Paenibacillaceae</taxon>
        <taxon>Brevibacillus</taxon>
    </lineage>
</organism>
<dbReference type="Pfam" id="PF13786">
    <property type="entry name" value="DUF4179"/>
    <property type="match status" value="1"/>
</dbReference>
<dbReference type="Proteomes" id="UP001256827">
    <property type="component" value="Chromosome"/>
</dbReference>
<keyword evidence="3" id="KW-0472">Membrane</keyword>
<evidence type="ECO:0000259" key="5">
    <source>
        <dbReference type="Pfam" id="PF13786"/>
    </source>
</evidence>
<name>A0ABY9T064_BREBE</name>
<dbReference type="EMBL" id="CP134050">
    <property type="protein sequence ID" value="WNC13353.1"/>
    <property type="molecule type" value="Genomic_DNA"/>
</dbReference>
<keyword evidence="3" id="KW-1133">Transmembrane helix</keyword>